<accession>A0A4Y5ZVI2</accession>
<evidence type="ECO:0000313" key="8">
    <source>
        <dbReference type="Proteomes" id="UP000318237"/>
    </source>
</evidence>
<feature type="region of interest" description="Disordered" evidence="6">
    <location>
        <begin position="242"/>
        <end position="292"/>
    </location>
</feature>
<dbReference type="GO" id="GO:0006508">
    <property type="term" value="P:proteolysis"/>
    <property type="evidence" value="ECO:0007669"/>
    <property type="project" value="UniProtKB-KW"/>
</dbReference>
<dbReference type="GO" id="GO:0004177">
    <property type="term" value="F:aminopeptidase activity"/>
    <property type="evidence" value="ECO:0007669"/>
    <property type="project" value="UniProtKB-KW"/>
</dbReference>
<dbReference type="Gene3D" id="2.40.30.40">
    <property type="entry name" value="Peptidase M42, domain 2"/>
    <property type="match status" value="1"/>
</dbReference>
<dbReference type="SUPFAM" id="SSF53187">
    <property type="entry name" value="Zn-dependent exopeptidases"/>
    <property type="match status" value="1"/>
</dbReference>
<dbReference type="InterPro" id="IPR023367">
    <property type="entry name" value="Peptidase_M42_dom2"/>
</dbReference>
<dbReference type="PANTHER" id="PTHR32481">
    <property type="entry name" value="AMINOPEPTIDASE"/>
    <property type="match status" value="1"/>
</dbReference>
<dbReference type="Gene3D" id="3.40.630.10">
    <property type="entry name" value="Zn peptidases"/>
    <property type="match status" value="1"/>
</dbReference>
<protein>
    <submittedName>
        <fullName evidence="7">Aminopeptidase</fullName>
    </submittedName>
</protein>
<evidence type="ECO:0000256" key="6">
    <source>
        <dbReference type="SAM" id="MobiDB-lite"/>
    </source>
</evidence>
<dbReference type="Pfam" id="PF05343">
    <property type="entry name" value="Peptidase_M42"/>
    <property type="match status" value="1"/>
</dbReference>
<keyword evidence="3" id="KW-0645">Protease</keyword>
<organism evidence="7 8">
    <name type="scientific">Enterobacter hormaechei</name>
    <dbReference type="NCBI Taxonomy" id="158836"/>
    <lineage>
        <taxon>Bacteria</taxon>
        <taxon>Pseudomonadati</taxon>
        <taxon>Pseudomonadota</taxon>
        <taxon>Gammaproteobacteria</taxon>
        <taxon>Enterobacterales</taxon>
        <taxon>Enterobacteriaceae</taxon>
        <taxon>Enterobacter</taxon>
        <taxon>Enterobacter cloacae complex</taxon>
    </lineage>
</organism>
<keyword evidence="5" id="KW-0378">Hydrolase</keyword>
<gene>
    <name evidence="7" type="ORF">EIN43_10815</name>
</gene>
<dbReference type="SUPFAM" id="SSF101821">
    <property type="entry name" value="Aminopeptidase/glucanase lid domain"/>
    <property type="match status" value="1"/>
</dbReference>
<name>A0A4Y5ZVI2_9ENTR</name>
<dbReference type="Proteomes" id="UP000318237">
    <property type="component" value="Chromosome"/>
</dbReference>
<evidence type="ECO:0000256" key="3">
    <source>
        <dbReference type="ARBA" id="ARBA00022670"/>
    </source>
</evidence>
<dbReference type="GO" id="GO:0046872">
    <property type="term" value="F:metal ion binding"/>
    <property type="evidence" value="ECO:0007669"/>
    <property type="project" value="UniProtKB-KW"/>
</dbReference>
<dbReference type="EMBL" id="CP041054">
    <property type="protein sequence ID" value="QDE47408.1"/>
    <property type="molecule type" value="Genomic_DNA"/>
</dbReference>
<comment type="similarity">
    <text evidence="1">Belongs to the peptidase M42 family.</text>
</comment>
<dbReference type="InterPro" id="IPR051464">
    <property type="entry name" value="Peptidase_M42_aminopept"/>
</dbReference>
<dbReference type="PANTHER" id="PTHR32481:SF0">
    <property type="entry name" value="AMINOPEPTIDASE YPDE-RELATED"/>
    <property type="match status" value="1"/>
</dbReference>
<dbReference type="InterPro" id="IPR008007">
    <property type="entry name" value="Peptidase_M42"/>
</dbReference>
<evidence type="ECO:0000313" key="7">
    <source>
        <dbReference type="EMBL" id="QDE47408.1"/>
    </source>
</evidence>
<reference evidence="7 8" key="1">
    <citation type="submission" date="2019-06" db="EMBL/GenBank/DDBJ databases">
        <title>Whole genome sequencing of XDR Enterobacter.</title>
        <authorList>
            <person name="Gnana Soundari P."/>
            <person name="Vijayakumar R."/>
            <person name="Krishnan P."/>
        </authorList>
    </citation>
    <scope>NUCLEOTIDE SEQUENCE [LARGE SCALE GENOMIC DNA]</scope>
    <source>
        <strain evidence="7 8">C126</strain>
    </source>
</reference>
<proteinExistence type="inferred from homology"/>
<evidence type="ECO:0000256" key="4">
    <source>
        <dbReference type="ARBA" id="ARBA00022723"/>
    </source>
</evidence>
<evidence type="ECO:0000256" key="1">
    <source>
        <dbReference type="ARBA" id="ARBA00006272"/>
    </source>
</evidence>
<evidence type="ECO:0000256" key="2">
    <source>
        <dbReference type="ARBA" id="ARBA00022438"/>
    </source>
</evidence>
<evidence type="ECO:0000256" key="5">
    <source>
        <dbReference type="ARBA" id="ARBA00022801"/>
    </source>
</evidence>
<sequence>MGSVLIRVNQSRGPKVMVCAHMDEVGFMVRSVSREGAIDVLPIGNVRMMARTLQPVRITTRNGKKIPGLLDGDLKGENVDNLRVDIGATSAEEVFAAGIDAGDRVTFDTPFQILPHNRVMGKAFDDRLGCYLLIALLRELHQTPLDCELWLVASSSEEVGLRGGQTATRAIHPDIALVLDTACWSKNFDYGSANHRQIGAGPMLVLYDKTLIAPAKLIALAETIARSQGILLQKTCSATAERTAGDPSLGTGVPTLVLGPLPDTGTARHPLPTKRHSSHPTTACRACGRHEP</sequence>
<dbReference type="AlphaFoldDB" id="A0A4Y5ZVI2"/>
<keyword evidence="4" id="KW-0479">Metal-binding</keyword>
<keyword evidence="2 7" id="KW-0031">Aminopeptidase</keyword>